<dbReference type="Gene3D" id="1.10.1520.10">
    <property type="entry name" value="Ribonuclease III domain"/>
    <property type="match status" value="1"/>
</dbReference>
<keyword evidence="4" id="KW-0460">Magnesium</keyword>
<keyword evidence="1 4" id="KW-0540">Nuclease</keyword>
<dbReference type="PANTHER" id="PTHR34276">
    <property type="entry name" value="MINI-RIBONUCLEASE 3"/>
    <property type="match status" value="1"/>
</dbReference>
<comment type="caution">
    <text evidence="6">The sequence shown here is derived from an EMBL/GenBank/DDBJ whole genome shotgun (WGS) entry which is preliminary data.</text>
</comment>
<keyword evidence="4" id="KW-0963">Cytoplasm</keyword>
<dbReference type="GO" id="GO:0006364">
    <property type="term" value="P:rRNA processing"/>
    <property type="evidence" value="ECO:0007669"/>
    <property type="project" value="UniProtKB-UniRule"/>
</dbReference>
<dbReference type="Pfam" id="PF00636">
    <property type="entry name" value="Ribonuclease_3"/>
    <property type="match status" value="1"/>
</dbReference>
<accession>A0A9D1HGU5</accession>
<dbReference type="GO" id="GO:0004525">
    <property type="term" value="F:ribonuclease III activity"/>
    <property type="evidence" value="ECO:0007669"/>
    <property type="project" value="InterPro"/>
</dbReference>
<feature type="active site" evidence="4">
    <location>
        <position position="36"/>
    </location>
</feature>
<gene>
    <name evidence="4" type="primary">mrnC</name>
    <name evidence="6" type="ORF">IAB63_01510</name>
</gene>
<keyword evidence="2 4" id="KW-0255">Endonuclease</keyword>
<name>A0A9D1HGU5_9FIRM</name>
<comment type="function">
    <text evidence="4">Involved in correct processing of both the 5' and 3' ends of 23S rRNA precursor. Processes 30S rRNA precursor transcript even in absence of ribonuclease 3 (Rnc); Rnc processes 30S rRNA into smaller rRNA precursors.</text>
</comment>
<comment type="similarity">
    <text evidence="4">Belongs to the MrnC RNase family.</text>
</comment>
<evidence type="ECO:0000313" key="7">
    <source>
        <dbReference type="Proteomes" id="UP000824164"/>
    </source>
</evidence>
<evidence type="ECO:0000256" key="3">
    <source>
        <dbReference type="ARBA" id="ARBA00022801"/>
    </source>
</evidence>
<dbReference type="HAMAP" id="MF_01468">
    <property type="entry name" value="RNase_Mini_III"/>
    <property type="match status" value="1"/>
</dbReference>
<dbReference type="InterPro" id="IPR008226">
    <property type="entry name" value="Mini3_fam"/>
</dbReference>
<dbReference type="PANTHER" id="PTHR34276:SF1">
    <property type="entry name" value="MINI-RIBONUCLEASE 3"/>
    <property type="match status" value="1"/>
</dbReference>
<dbReference type="AlphaFoldDB" id="A0A9D1HGU5"/>
<reference evidence="6" key="2">
    <citation type="journal article" date="2021" name="PeerJ">
        <title>Extensive microbial diversity within the chicken gut microbiome revealed by metagenomics and culture.</title>
        <authorList>
            <person name="Gilroy R."/>
            <person name="Ravi A."/>
            <person name="Getino M."/>
            <person name="Pursley I."/>
            <person name="Horton D.L."/>
            <person name="Alikhan N.F."/>
            <person name="Baker D."/>
            <person name="Gharbi K."/>
            <person name="Hall N."/>
            <person name="Watson M."/>
            <person name="Adriaenssens E.M."/>
            <person name="Foster-Nyarko E."/>
            <person name="Jarju S."/>
            <person name="Secka A."/>
            <person name="Antonio M."/>
            <person name="Oren A."/>
            <person name="Chaudhuri R.R."/>
            <person name="La Ragione R."/>
            <person name="Hildebrand F."/>
            <person name="Pallen M.J."/>
        </authorList>
    </citation>
    <scope>NUCLEOTIDE SEQUENCE</scope>
    <source>
        <strain evidence="6">CHK187-14744</strain>
    </source>
</reference>
<protein>
    <recommendedName>
        <fullName evidence="4">Mini-ribonuclease 3</fullName>
        <shortName evidence="4">Mini-3</shortName>
        <shortName evidence="4">Mini-RNase 3</shortName>
        <ecNumber evidence="4">3.1.26.-</ecNumber>
    </recommendedName>
    <alternativeName>
        <fullName evidence="4">Mini-RNase III</fullName>
        <shortName evidence="4">Mini-III</shortName>
    </alternativeName>
</protein>
<dbReference type="GO" id="GO:0019843">
    <property type="term" value="F:rRNA binding"/>
    <property type="evidence" value="ECO:0007669"/>
    <property type="project" value="UniProtKB-UniRule"/>
</dbReference>
<sequence>MEKGLSEGETLLAQLFPAKAEDIGQYSPLTLAYIGDAAYELIVRSLLLRQGNAPVQKLHRRASQLVKAPAQARMIRRLSQQGYLSEAEEAVYKRGRNAKSHTVARHASVSEYRMATGFEALMGWLYLKKDYGRMLTLIRKGLDAGMEQILGLEQKDGCPPVLEEDL</sequence>
<organism evidence="6 7">
    <name type="scientific">Candidatus Onthocola gallistercoris</name>
    <dbReference type="NCBI Taxonomy" id="2840876"/>
    <lineage>
        <taxon>Bacteria</taxon>
        <taxon>Bacillati</taxon>
        <taxon>Bacillota</taxon>
        <taxon>Bacilli</taxon>
        <taxon>Candidatus Onthocola</taxon>
    </lineage>
</organism>
<dbReference type="Proteomes" id="UP000824164">
    <property type="component" value="Unassembled WGS sequence"/>
</dbReference>
<dbReference type="EC" id="3.1.26.-" evidence="4"/>
<dbReference type="SUPFAM" id="SSF69065">
    <property type="entry name" value="RNase III domain-like"/>
    <property type="match status" value="1"/>
</dbReference>
<dbReference type="CDD" id="cd00593">
    <property type="entry name" value="RIBOc"/>
    <property type="match status" value="1"/>
</dbReference>
<proteinExistence type="inferred from homology"/>
<evidence type="ECO:0000313" key="6">
    <source>
        <dbReference type="EMBL" id="HIU01912.1"/>
    </source>
</evidence>
<comment type="subcellular location">
    <subcellularLocation>
        <location evidence="4">Cytoplasm</location>
    </subcellularLocation>
</comment>
<evidence type="ECO:0000256" key="1">
    <source>
        <dbReference type="ARBA" id="ARBA00022722"/>
    </source>
</evidence>
<keyword evidence="4" id="KW-0698">rRNA processing</keyword>
<keyword evidence="4" id="KW-0699">rRNA-binding</keyword>
<keyword evidence="4" id="KW-0690">Ribosome biogenesis</keyword>
<evidence type="ECO:0000259" key="5">
    <source>
        <dbReference type="SMART" id="SM00535"/>
    </source>
</evidence>
<comment type="subunit">
    <text evidence="4">Homodimer.</text>
</comment>
<keyword evidence="3 4" id="KW-0378">Hydrolase</keyword>
<keyword evidence="4" id="KW-0694">RNA-binding</keyword>
<comment type="cofactor">
    <cofactor evidence="4">
        <name>Mg(2+)</name>
        <dbReference type="ChEBI" id="CHEBI:18420"/>
    </cofactor>
</comment>
<evidence type="ECO:0000256" key="2">
    <source>
        <dbReference type="ARBA" id="ARBA00022759"/>
    </source>
</evidence>
<dbReference type="EMBL" id="DVLT01000008">
    <property type="protein sequence ID" value="HIU01912.1"/>
    <property type="molecule type" value="Genomic_DNA"/>
</dbReference>
<feature type="domain" description="RNase III" evidence="5">
    <location>
        <begin position="9"/>
        <end position="147"/>
    </location>
</feature>
<reference evidence="6" key="1">
    <citation type="submission" date="2020-10" db="EMBL/GenBank/DDBJ databases">
        <authorList>
            <person name="Gilroy R."/>
        </authorList>
    </citation>
    <scope>NUCLEOTIDE SEQUENCE</scope>
    <source>
        <strain evidence="6">CHK187-14744</strain>
    </source>
</reference>
<dbReference type="InterPro" id="IPR000999">
    <property type="entry name" value="RNase_III_dom"/>
</dbReference>
<dbReference type="InterPro" id="IPR036389">
    <property type="entry name" value="RNase_III_sf"/>
</dbReference>
<evidence type="ECO:0000256" key="4">
    <source>
        <dbReference type="HAMAP-Rule" id="MF_01468"/>
    </source>
</evidence>
<dbReference type="SMART" id="SM00535">
    <property type="entry name" value="RIBOc"/>
    <property type="match status" value="1"/>
</dbReference>
<dbReference type="GO" id="GO:0005737">
    <property type="term" value="C:cytoplasm"/>
    <property type="evidence" value="ECO:0007669"/>
    <property type="project" value="UniProtKB-SubCell"/>
</dbReference>